<comment type="subcellular location">
    <subcellularLocation>
        <location evidence="1">Nucleus</location>
    </subcellularLocation>
</comment>
<organism evidence="10 11">
    <name type="scientific">Emiliania huxleyi (strain CCMP1516)</name>
    <dbReference type="NCBI Taxonomy" id="280463"/>
    <lineage>
        <taxon>Eukaryota</taxon>
        <taxon>Haptista</taxon>
        <taxon>Haptophyta</taxon>
        <taxon>Prymnesiophyceae</taxon>
        <taxon>Isochrysidales</taxon>
        <taxon>Noelaerhabdaceae</taxon>
        <taxon>Emiliania</taxon>
    </lineage>
</organism>
<dbReference type="HOGENOM" id="CLU_644709_0_0_1"/>
<dbReference type="Gene3D" id="3.40.50.1000">
    <property type="entry name" value="HAD superfamily/HAD-like"/>
    <property type="match status" value="1"/>
</dbReference>
<dbReference type="EnsemblProtists" id="EOD07458">
    <property type="protein sequence ID" value="EOD07458"/>
    <property type="gene ID" value="EMIHUDRAFT_438535"/>
</dbReference>
<evidence type="ECO:0000256" key="7">
    <source>
        <dbReference type="SAM" id="MobiDB-lite"/>
    </source>
</evidence>
<reference evidence="11" key="1">
    <citation type="journal article" date="2013" name="Nature">
        <title>Pan genome of the phytoplankton Emiliania underpins its global distribution.</title>
        <authorList>
            <person name="Read B.A."/>
            <person name="Kegel J."/>
            <person name="Klute M.J."/>
            <person name="Kuo A."/>
            <person name="Lefebvre S.C."/>
            <person name="Maumus F."/>
            <person name="Mayer C."/>
            <person name="Miller J."/>
            <person name="Monier A."/>
            <person name="Salamov A."/>
            <person name="Young J."/>
            <person name="Aguilar M."/>
            <person name="Claverie J.M."/>
            <person name="Frickenhaus S."/>
            <person name="Gonzalez K."/>
            <person name="Herman E.K."/>
            <person name="Lin Y.C."/>
            <person name="Napier J."/>
            <person name="Ogata H."/>
            <person name="Sarno A.F."/>
            <person name="Shmutz J."/>
            <person name="Schroeder D."/>
            <person name="de Vargas C."/>
            <person name="Verret F."/>
            <person name="von Dassow P."/>
            <person name="Valentin K."/>
            <person name="Van de Peer Y."/>
            <person name="Wheeler G."/>
            <person name="Dacks J.B."/>
            <person name="Delwiche C.F."/>
            <person name="Dyhrman S.T."/>
            <person name="Glockner G."/>
            <person name="John U."/>
            <person name="Richards T."/>
            <person name="Worden A.Z."/>
            <person name="Zhang X."/>
            <person name="Grigoriev I.V."/>
            <person name="Allen A.E."/>
            <person name="Bidle K."/>
            <person name="Borodovsky M."/>
            <person name="Bowler C."/>
            <person name="Brownlee C."/>
            <person name="Cock J.M."/>
            <person name="Elias M."/>
            <person name="Gladyshev V.N."/>
            <person name="Groth M."/>
            <person name="Guda C."/>
            <person name="Hadaegh A."/>
            <person name="Iglesias-Rodriguez M.D."/>
            <person name="Jenkins J."/>
            <person name="Jones B.M."/>
            <person name="Lawson T."/>
            <person name="Leese F."/>
            <person name="Lindquist E."/>
            <person name="Lobanov A."/>
            <person name="Lomsadze A."/>
            <person name="Malik S.B."/>
            <person name="Marsh M.E."/>
            <person name="Mackinder L."/>
            <person name="Mock T."/>
            <person name="Mueller-Roeber B."/>
            <person name="Pagarete A."/>
            <person name="Parker M."/>
            <person name="Probert I."/>
            <person name="Quesneville H."/>
            <person name="Raines C."/>
            <person name="Rensing S.A."/>
            <person name="Riano-Pachon D.M."/>
            <person name="Richier S."/>
            <person name="Rokitta S."/>
            <person name="Shiraiwa Y."/>
            <person name="Soanes D.M."/>
            <person name="van der Giezen M."/>
            <person name="Wahlund T.M."/>
            <person name="Williams B."/>
            <person name="Wilson W."/>
            <person name="Wolfe G."/>
            <person name="Wurch L.L."/>
        </authorList>
    </citation>
    <scope>NUCLEOTIDE SEQUENCE</scope>
</reference>
<dbReference type="SMART" id="SM00577">
    <property type="entry name" value="CPDc"/>
    <property type="match status" value="1"/>
</dbReference>
<dbReference type="KEGG" id="ehx:EMIHUDRAFT_438535"/>
<evidence type="ECO:0000256" key="2">
    <source>
        <dbReference type="ARBA" id="ARBA00013081"/>
    </source>
</evidence>
<keyword evidence="4" id="KW-0539">Nucleus</keyword>
<dbReference type="Pfam" id="PF03031">
    <property type="entry name" value="NIF"/>
    <property type="match status" value="1"/>
</dbReference>
<feature type="compositionally biased region" description="Low complexity" evidence="7">
    <location>
        <begin position="351"/>
        <end position="372"/>
    </location>
</feature>
<accession>A0A0D3I873</accession>
<dbReference type="Gene3D" id="3.40.50.10190">
    <property type="entry name" value="BRCT domain"/>
    <property type="match status" value="1"/>
</dbReference>
<evidence type="ECO:0000256" key="4">
    <source>
        <dbReference type="ARBA" id="ARBA00023242"/>
    </source>
</evidence>
<dbReference type="Proteomes" id="UP000013827">
    <property type="component" value="Unassembled WGS sequence"/>
</dbReference>
<evidence type="ECO:0000259" key="9">
    <source>
        <dbReference type="PROSITE" id="PS50969"/>
    </source>
</evidence>
<evidence type="ECO:0000313" key="10">
    <source>
        <dbReference type="EnsemblProtists" id="EOD07458"/>
    </source>
</evidence>
<sequence>MSHASLAEEDWLARSPRRNLRQLLTRALGDDGAQCSEEEMQQHVALLQRADAENKLGRRKLYLLLDLDETLVFAQRLRAGASPAGHLIHVRGEAFDLQLRPGLSHFLSTTGESFIMYLYTMGDEEYVKAVLAVIDPKRTHFTGGVCCWRADQSRTLKTLERAVVEKQMALIVDDTPDVWQADLSNLLLVRRFQGHAGDNGLMQLSSQLSSLHKRFYPPAERAPWSLDGPLRQPPDARQLLAEARGTALRRCLVAFTGVLPDTKDFGEIALCALVRQFGGEVTSSVEEATHLVARQTEGWKQAAKIRQAAQRQGQVSVVWDHWLLDTLCSWQRQPEERYRVPLEEMDGAEAGGAAEAAGPEAAEAAGGAPQAQSGQKRDREGASENNIARMTVAAYLREVKAKSSAAGVGGGAVAQGAPAAAADMGT</sequence>
<dbReference type="InterPro" id="IPR004274">
    <property type="entry name" value="FCP1_dom"/>
</dbReference>
<dbReference type="PANTHER" id="PTHR23081">
    <property type="entry name" value="RNA POLYMERASE II CTD PHOSPHATASE"/>
    <property type="match status" value="1"/>
</dbReference>
<dbReference type="OMA" id="NAHDATI"/>
<evidence type="ECO:0000256" key="6">
    <source>
        <dbReference type="ARBA" id="ARBA00048336"/>
    </source>
</evidence>
<protein>
    <recommendedName>
        <fullName evidence="2">protein-serine/threonine phosphatase</fullName>
        <ecNumber evidence="2">3.1.3.16</ecNumber>
    </recommendedName>
</protein>
<dbReference type="InterPro" id="IPR036420">
    <property type="entry name" value="BRCT_dom_sf"/>
</dbReference>
<evidence type="ECO:0000259" key="8">
    <source>
        <dbReference type="PROSITE" id="PS50172"/>
    </source>
</evidence>
<comment type="catalytic activity">
    <reaction evidence="6">
        <text>O-phospho-L-threonyl-[protein] + H2O = L-threonyl-[protein] + phosphate</text>
        <dbReference type="Rhea" id="RHEA:47004"/>
        <dbReference type="Rhea" id="RHEA-COMP:11060"/>
        <dbReference type="Rhea" id="RHEA-COMP:11605"/>
        <dbReference type="ChEBI" id="CHEBI:15377"/>
        <dbReference type="ChEBI" id="CHEBI:30013"/>
        <dbReference type="ChEBI" id="CHEBI:43474"/>
        <dbReference type="ChEBI" id="CHEBI:61977"/>
        <dbReference type="EC" id="3.1.3.16"/>
    </reaction>
</comment>
<feature type="domain" description="BRCT" evidence="8">
    <location>
        <begin position="243"/>
        <end position="340"/>
    </location>
</feature>
<dbReference type="AlphaFoldDB" id="A0A0D3I873"/>
<dbReference type="GO" id="GO:0005634">
    <property type="term" value="C:nucleus"/>
    <property type="evidence" value="ECO:0007669"/>
    <property type="project" value="UniProtKB-SubCell"/>
</dbReference>
<dbReference type="GeneID" id="17253608"/>
<dbReference type="PANTHER" id="PTHR23081:SF36">
    <property type="entry name" value="RNA POLYMERASE II SUBUNIT A C-TERMINAL DOMAIN PHOSPHATASE"/>
    <property type="match status" value="1"/>
</dbReference>
<feature type="domain" description="FCP1 homology" evidence="9">
    <location>
        <begin position="56"/>
        <end position="211"/>
    </location>
</feature>
<evidence type="ECO:0000256" key="3">
    <source>
        <dbReference type="ARBA" id="ARBA00022801"/>
    </source>
</evidence>
<proteinExistence type="predicted"/>
<dbReference type="STRING" id="2903.R1BCM1"/>
<comment type="catalytic activity">
    <reaction evidence="5">
        <text>O-phospho-L-seryl-[protein] + H2O = L-seryl-[protein] + phosphate</text>
        <dbReference type="Rhea" id="RHEA:20629"/>
        <dbReference type="Rhea" id="RHEA-COMP:9863"/>
        <dbReference type="Rhea" id="RHEA-COMP:11604"/>
        <dbReference type="ChEBI" id="CHEBI:15377"/>
        <dbReference type="ChEBI" id="CHEBI:29999"/>
        <dbReference type="ChEBI" id="CHEBI:43474"/>
        <dbReference type="ChEBI" id="CHEBI:83421"/>
        <dbReference type="EC" id="3.1.3.16"/>
    </reaction>
</comment>
<dbReference type="SUPFAM" id="SSF56784">
    <property type="entry name" value="HAD-like"/>
    <property type="match status" value="1"/>
</dbReference>
<evidence type="ECO:0000256" key="1">
    <source>
        <dbReference type="ARBA" id="ARBA00004123"/>
    </source>
</evidence>
<feature type="region of interest" description="Disordered" evidence="7">
    <location>
        <begin position="349"/>
        <end position="385"/>
    </location>
</feature>
<keyword evidence="11" id="KW-1185">Reference proteome</keyword>
<dbReference type="InterPro" id="IPR001357">
    <property type="entry name" value="BRCT_dom"/>
</dbReference>
<feature type="region of interest" description="Disordered" evidence="7">
    <location>
        <begin position="403"/>
        <end position="426"/>
    </location>
</feature>
<dbReference type="InterPro" id="IPR039189">
    <property type="entry name" value="Fcp1"/>
</dbReference>
<dbReference type="PaxDb" id="2903-EOD07458"/>
<dbReference type="SUPFAM" id="SSF52113">
    <property type="entry name" value="BRCT domain"/>
    <property type="match status" value="1"/>
</dbReference>
<reference evidence="10" key="2">
    <citation type="submission" date="2024-10" db="UniProtKB">
        <authorList>
            <consortium name="EnsemblProtists"/>
        </authorList>
    </citation>
    <scope>IDENTIFICATION</scope>
</reference>
<dbReference type="GO" id="GO:0008420">
    <property type="term" value="F:RNA polymerase II CTD heptapeptide repeat phosphatase activity"/>
    <property type="evidence" value="ECO:0007669"/>
    <property type="project" value="InterPro"/>
</dbReference>
<evidence type="ECO:0000313" key="11">
    <source>
        <dbReference type="Proteomes" id="UP000013827"/>
    </source>
</evidence>
<dbReference type="PROSITE" id="PS50172">
    <property type="entry name" value="BRCT"/>
    <property type="match status" value="1"/>
</dbReference>
<dbReference type="PROSITE" id="PS50969">
    <property type="entry name" value="FCP1"/>
    <property type="match status" value="1"/>
</dbReference>
<name>A0A0D3I873_EMIH1</name>
<dbReference type="eggNOG" id="KOG0323">
    <property type="taxonomic scope" value="Eukaryota"/>
</dbReference>
<evidence type="ECO:0000256" key="5">
    <source>
        <dbReference type="ARBA" id="ARBA00047761"/>
    </source>
</evidence>
<keyword evidence="3" id="KW-0378">Hydrolase</keyword>
<feature type="compositionally biased region" description="Low complexity" evidence="7">
    <location>
        <begin position="414"/>
        <end position="426"/>
    </location>
</feature>
<dbReference type="RefSeq" id="XP_005759887.1">
    <property type="nucleotide sequence ID" value="XM_005759830.1"/>
</dbReference>
<dbReference type="EC" id="3.1.3.16" evidence="2"/>
<dbReference type="InterPro" id="IPR036412">
    <property type="entry name" value="HAD-like_sf"/>
</dbReference>
<dbReference type="InterPro" id="IPR023214">
    <property type="entry name" value="HAD_sf"/>
</dbReference>